<feature type="region of interest" description="Disordered" evidence="1">
    <location>
        <begin position="80"/>
        <end position="114"/>
    </location>
</feature>
<accession>A0A7W7D6D4</accession>
<dbReference type="Proteomes" id="UP000542210">
    <property type="component" value="Unassembled WGS sequence"/>
</dbReference>
<feature type="chain" id="PRO_5039621670" description="Lipoprotein" evidence="2">
    <location>
        <begin position="21"/>
        <end position="161"/>
    </location>
</feature>
<organism evidence="3 4">
    <name type="scientific">Sphaerisporangium siamense</name>
    <dbReference type="NCBI Taxonomy" id="795645"/>
    <lineage>
        <taxon>Bacteria</taxon>
        <taxon>Bacillati</taxon>
        <taxon>Actinomycetota</taxon>
        <taxon>Actinomycetes</taxon>
        <taxon>Streptosporangiales</taxon>
        <taxon>Streptosporangiaceae</taxon>
        <taxon>Sphaerisporangium</taxon>
    </lineage>
</organism>
<feature type="signal peptide" evidence="2">
    <location>
        <begin position="1"/>
        <end position="20"/>
    </location>
</feature>
<gene>
    <name evidence="3" type="ORF">BJ982_001300</name>
</gene>
<dbReference type="EMBL" id="JACHND010000001">
    <property type="protein sequence ID" value="MBB4699756.1"/>
    <property type="molecule type" value="Genomic_DNA"/>
</dbReference>
<dbReference type="PROSITE" id="PS51257">
    <property type="entry name" value="PROKAR_LIPOPROTEIN"/>
    <property type="match status" value="1"/>
</dbReference>
<evidence type="ECO:0000313" key="3">
    <source>
        <dbReference type="EMBL" id="MBB4699756.1"/>
    </source>
</evidence>
<protein>
    <recommendedName>
        <fullName evidence="5">Lipoprotein</fullName>
    </recommendedName>
</protein>
<sequence>MRRAVLVAAVVGAGMVAALAGCASGQEAGVVSAADRFVAAVRGGQGEAACALLAPDTAEAVAFDEETGCAEAILKVDLPEGKAGSSGGSTKVGSSGGGAEPNGEDGPSAGVRGAAQVWGREAQVRVAGDTLFLHRFSQGWLVRAAGCTPQGEKPYLCKVEG</sequence>
<dbReference type="RefSeq" id="WP_184877520.1">
    <property type="nucleotide sequence ID" value="NZ_BOOV01000031.1"/>
</dbReference>
<reference evidence="3 4" key="1">
    <citation type="submission" date="2020-08" db="EMBL/GenBank/DDBJ databases">
        <title>Sequencing the genomes of 1000 actinobacteria strains.</title>
        <authorList>
            <person name="Klenk H.-P."/>
        </authorList>
    </citation>
    <scope>NUCLEOTIDE SEQUENCE [LARGE SCALE GENOMIC DNA]</scope>
    <source>
        <strain evidence="3 4">DSM 45784</strain>
    </source>
</reference>
<evidence type="ECO:0008006" key="5">
    <source>
        <dbReference type="Google" id="ProtNLM"/>
    </source>
</evidence>
<keyword evidence="4" id="KW-1185">Reference proteome</keyword>
<proteinExistence type="predicted"/>
<dbReference type="AlphaFoldDB" id="A0A7W7D6D4"/>
<evidence type="ECO:0000313" key="4">
    <source>
        <dbReference type="Proteomes" id="UP000542210"/>
    </source>
</evidence>
<keyword evidence="2" id="KW-0732">Signal</keyword>
<comment type="caution">
    <text evidence="3">The sequence shown here is derived from an EMBL/GenBank/DDBJ whole genome shotgun (WGS) entry which is preliminary data.</text>
</comment>
<name>A0A7W7D6D4_9ACTN</name>
<evidence type="ECO:0000256" key="1">
    <source>
        <dbReference type="SAM" id="MobiDB-lite"/>
    </source>
</evidence>
<evidence type="ECO:0000256" key="2">
    <source>
        <dbReference type="SAM" id="SignalP"/>
    </source>
</evidence>